<name>A0ACA9P4D0_9GLOM</name>
<proteinExistence type="predicted"/>
<evidence type="ECO:0000313" key="1">
    <source>
        <dbReference type="EMBL" id="CAG8690286.1"/>
    </source>
</evidence>
<accession>A0ACA9P4D0</accession>
<dbReference type="EMBL" id="CAJVQC010018047">
    <property type="protein sequence ID" value="CAG8690286.1"/>
    <property type="molecule type" value="Genomic_DNA"/>
</dbReference>
<keyword evidence="2" id="KW-1185">Reference proteome</keyword>
<evidence type="ECO:0000313" key="2">
    <source>
        <dbReference type="Proteomes" id="UP000789920"/>
    </source>
</evidence>
<sequence length="311" mass="36322">NDKDKEKIKKLQKTLATKEIEIEDLKKDKERYKLETKTWKDLYDKAKDEKERNLRKSEEEKRKINLEIQKNVLTIITLVKKFLPYLMRQIIAQFEKLAESGNQKMYNIIIENVNELDVAKLFQQERSKYNKLILSDIAICLVFTSVHTRQIGNLLGIAPLEEIGNIVFGDLTSQQWVDHYKISVAEKKTYQIPPPDPQNQQDLRYLTDTLSYYLGKKFSLPAGQSGLPVYISDREIEIAYRYNATIENALDLAQIIVQQLQQGQNDLPKQDEDVEMDDPQAKQPKQTPLPIINNLFDQLKKKLKKPKDLMQ</sequence>
<protein>
    <submittedName>
        <fullName evidence="1">31221_t:CDS:1</fullName>
    </submittedName>
</protein>
<gene>
    <name evidence="1" type="ORF">RPERSI_LOCUS9511</name>
</gene>
<reference evidence="1" key="1">
    <citation type="submission" date="2021-06" db="EMBL/GenBank/DDBJ databases">
        <authorList>
            <person name="Kallberg Y."/>
            <person name="Tangrot J."/>
            <person name="Rosling A."/>
        </authorList>
    </citation>
    <scope>NUCLEOTIDE SEQUENCE</scope>
    <source>
        <strain evidence="1">MA461A</strain>
    </source>
</reference>
<dbReference type="Proteomes" id="UP000789920">
    <property type="component" value="Unassembled WGS sequence"/>
</dbReference>
<feature type="non-terminal residue" evidence="1">
    <location>
        <position position="1"/>
    </location>
</feature>
<organism evidence="1 2">
    <name type="scientific">Racocetra persica</name>
    <dbReference type="NCBI Taxonomy" id="160502"/>
    <lineage>
        <taxon>Eukaryota</taxon>
        <taxon>Fungi</taxon>
        <taxon>Fungi incertae sedis</taxon>
        <taxon>Mucoromycota</taxon>
        <taxon>Glomeromycotina</taxon>
        <taxon>Glomeromycetes</taxon>
        <taxon>Diversisporales</taxon>
        <taxon>Gigasporaceae</taxon>
        <taxon>Racocetra</taxon>
    </lineage>
</organism>
<comment type="caution">
    <text evidence="1">The sequence shown here is derived from an EMBL/GenBank/DDBJ whole genome shotgun (WGS) entry which is preliminary data.</text>
</comment>